<dbReference type="EMBL" id="CADCTW010000137">
    <property type="protein sequence ID" value="CAA9339578.1"/>
    <property type="molecule type" value="Genomic_DNA"/>
</dbReference>
<evidence type="ECO:0000256" key="1">
    <source>
        <dbReference type="SAM" id="MobiDB-lite"/>
    </source>
</evidence>
<dbReference type="AlphaFoldDB" id="A0A6J4LSD9"/>
<organism evidence="3">
    <name type="scientific">uncultured Gemmatimonadota bacterium</name>
    <dbReference type="NCBI Taxonomy" id="203437"/>
    <lineage>
        <taxon>Bacteria</taxon>
        <taxon>Pseudomonadati</taxon>
        <taxon>Gemmatimonadota</taxon>
        <taxon>environmental samples</taxon>
    </lineage>
</organism>
<proteinExistence type="predicted"/>
<evidence type="ECO:0008006" key="4">
    <source>
        <dbReference type="Google" id="ProtNLM"/>
    </source>
</evidence>
<gene>
    <name evidence="3" type="ORF">AVDCRST_MAG68-2935</name>
</gene>
<feature type="signal peptide" evidence="2">
    <location>
        <begin position="1"/>
        <end position="26"/>
    </location>
</feature>
<keyword evidence="2" id="KW-0732">Signal</keyword>
<evidence type="ECO:0000256" key="2">
    <source>
        <dbReference type="SAM" id="SignalP"/>
    </source>
</evidence>
<accession>A0A6J4LSD9</accession>
<feature type="region of interest" description="Disordered" evidence="1">
    <location>
        <begin position="335"/>
        <end position="375"/>
    </location>
</feature>
<reference evidence="3" key="1">
    <citation type="submission" date="2020-02" db="EMBL/GenBank/DDBJ databases">
        <authorList>
            <person name="Meier V. D."/>
        </authorList>
    </citation>
    <scope>NUCLEOTIDE SEQUENCE</scope>
    <source>
        <strain evidence="3">AVDCRST_MAG68</strain>
    </source>
</reference>
<name>A0A6J4LSD9_9BACT</name>
<evidence type="ECO:0000313" key="3">
    <source>
        <dbReference type="EMBL" id="CAA9339578.1"/>
    </source>
</evidence>
<feature type="chain" id="PRO_5026782498" description="Tail specific protease domain-containing protein" evidence="2">
    <location>
        <begin position="27"/>
        <end position="398"/>
    </location>
</feature>
<protein>
    <recommendedName>
        <fullName evidence="4">Tail specific protease domain-containing protein</fullName>
    </recommendedName>
</protein>
<sequence length="398" mass="43534">MRPSITFFRGLAVALLAGGGASPARAQADTAWSALFRMDLDSARAIIAADHPGVLDRQNPAFARTLATAYQEALRAVPRIDSYNAYAIALARFGNRFQDAHLNVGGNRPVMALRDAGIEAVFRGGAFLVEWADTRYGDRAASLRGATVRDCDGAAAERVFRERVLSWRGRPSVEADWHRFAPLLFHDYGPPTPPAPRSCRFATPGGVVALPLQWEPLDTARLAERRRRAAPPRTLSLEWMGDARTLWVSLPTFAVDDSAGVAAMRGVIDSLRAETGRGRDRRLLVFDLRGNDGGSSRWGDEIAEAVFGAEWARRRGSGSTTACTRNSVCRRTTWRRRGATRGSRSAGTARTARLPRSRVPSRTLWRRRSPGEAGCTARCGAVPGPPGRRPCRCRDASW</sequence>
<feature type="compositionally biased region" description="Low complexity" evidence="1">
    <location>
        <begin position="340"/>
        <end position="352"/>
    </location>
</feature>